<comment type="caution">
    <text evidence="8">The sequence shown here is derived from an EMBL/GenBank/DDBJ whole genome shotgun (WGS) entry which is preliminary data.</text>
</comment>
<keyword evidence="3" id="KW-1003">Cell membrane</keyword>
<comment type="similarity">
    <text evidence="2">Belongs to the CPA3 antiporters (TC 2.A.63) subunit E family.</text>
</comment>
<dbReference type="GO" id="GO:0008324">
    <property type="term" value="F:monoatomic cation transmembrane transporter activity"/>
    <property type="evidence" value="ECO:0007669"/>
    <property type="project" value="InterPro"/>
</dbReference>
<dbReference type="GO" id="GO:0005886">
    <property type="term" value="C:plasma membrane"/>
    <property type="evidence" value="ECO:0007669"/>
    <property type="project" value="UniProtKB-SubCell"/>
</dbReference>
<evidence type="ECO:0000256" key="6">
    <source>
        <dbReference type="ARBA" id="ARBA00023136"/>
    </source>
</evidence>
<evidence type="ECO:0000256" key="2">
    <source>
        <dbReference type="ARBA" id="ARBA00006228"/>
    </source>
</evidence>
<gene>
    <name evidence="8" type="ORF">CYJ19_05510</name>
</gene>
<evidence type="ECO:0000256" key="1">
    <source>
        <dbReference type="ARBA" id="ARBA00004651"/>
    </source>
</evidence>
<dbReference type="EMBL" id="PKKO01000003">
    <property type="protein sequence ID" value="PKY72308.1"/>
    <property type="molecule type" value="Genomic_DNA"/>
</dbReference>
<evidence type="ECO:0000313" key="8">
    <source>
        <dbReference type="EMBL" id="PKY72308.1"/>
    </source>
</evidence>
<dbReference type="GeneID" id="35866813"/>
<feature type="transmembrane region" description="Helical" evidence="7">
    <location>
        <begin position="52"/>
        <end position="70"/>
    </location>
</feature>
<protein>
    <recommendedName>
        <fullName evidence="10">Na+/H+ antiporter subunit E</fullName>
    </recommendedName>
</protein>
<organism evidence="8 9">
    <name type="scientific">Winkia neuii</name>
    <dbReference type="NCBI Taxonomy" id="33007"/>
    <lineage>
        <taxon>Bacteria</taxon>
        <taxon>Bacillati</taxon>
        <taxon>Actinomycetota</taxon>
        <taxon>Actinomycetes</taxon>
        <taxon>Actinomycetales</taxon>
        <taxon>Actinomycetaceae</taxon>
        <taxon>Winkia</taxon>
    </lineage>
</organism>
<comment type="subcellular location">
    <subcellularLocation>
        <location evidence="1">Cell membrane</location>
        <topology evidence="1">Multi-pass membrane protein</topology>
    </subcellularLocation>
</comment>
<dbReference type="STRING" id="33007.HMPREF3198_00232"/>
<sequence>MKLLRNTSWKMTVWLLLVWVALFRSLEPLVVIGGLLVALLVQWVGPMMRVGAVGRVRLGALIALGGRFLWDMFVSALHVSRLIVTGARYRSGFVNIELGQVSDVELMISSAMTSLVPGTLVISVTRAEGDAPGAMYLHVIDMQASGGEKGVRQMIEAQTARIRRALPRPQGE</sequence>
<reference evidence="8 9" key="1">
    <citation type="submission" date="2017-12" db="EMBL/GenBank/DDBJ databases">
        <title>Phylogenetic diversity of female urinary microbiome.</title>
        <authorList>
            <person name="Thomas-White K."/>
            <person name="Wolfe A.J."/>
        </authorList>
    </citation>
    <scope>NUCLEOTIDE SEQUENCE [LARGE SCALE GENOMIC DNA]</scope>
    <source>
        <strain evidence="8 9">UMB0402</strain>
    </source>
</reference>
<keyword evidence="9" id="KW-1185">Reference proteome</keyword>
<accession>A0A2I1IME0</accession>
<dbReference type="Pfam" id="PF01899">
    <property type="entry name" value="MNHE"/>
    <property type="match status" value="1"/>
</dbReference>
<dbReference type="Proteomes" id="UP000235122">
    <property type="component" value="Unassembled WGS sequence"/>
</dbReference>
<evidence type="ECO:0008006" key="10">
    <source>
        <dbReference type="Google" id="ProtNLM"/>
    </source>
</evidence>
<evidence type="ECO:0000256" key="5">
    <source>
        <dbReference type="ARBA" id="ARBA00022989"/>
    </source>
</evidence>
<dbReference type="InterPro" id="IPR002758">
    <property type="entry name" value="Cation_antiport_E"/>
</dbReference>
<keyword evidence="5 7" id="KW-1133">Transmembrane helix</keyword>
<keyword evidence="4 7" id="KW-0812">Transmembrane</keyword>
<evidence type="ECO:0000256" key="4">
    <source>
        <dbReference type="ARBA" id="ARBA00022692"/>
    </source>
</evidence>
<evidence type="ECO:0000256" key="3">
    <source>
        <dbReference type="ARBA" id="ARBA00022475"/>
    </source>
</evidence>
<evidence type="ECO:0000313" key="9">
    <source>
        <dbReference type="Proteomes" id="UP000235122"/>
    </source>
</evidence>
<dbReference type="RefSeq" id="WP_024331811.1">
    <property type="nucleotide sequence ID" value="NZ_JASOXK010000005.1"/>
</dbReference>
<name>A0A2I1IME0_9ACTO</name>
<dbReference type="PANTHER" id="PTHR34584:SF1">
    <property type="entry name" value="NA(+)_H(+) ANTIPORTER SUBUNIT E1"/>
    <property type="match status" value="1"/>
</dbReference>
<dbReference type="AlphaFoldDB" id="A0A2I1IME0"/>
<evidence type="ECO:0000256" key="7">
    <source>
        <dbReference type="SAM" id="Phobius"/>
    </source>
</evidence>
<dbReference type="PANTHER" id="PTHR34584">
    <property type="entry name" value="NA(+)/H(+) ANTIPORTER SUBUNIT E1"/>
    <property type="match status" value="1"/>
</dbReference>
<keyword evidence="6 7" id="KW-0472">Membrane</keyword>
<proteinExistence type="inferred from homology"/>